<proteinExistence type="inferred from homology"/>
<dbReference type="GO" id="GO:0016471">
    <property type="term" value="C:vacuolar proton-transporting V-type ATPase complex"/>
    <property type="evidence" value="ECO:0007669"/>
    <property type="project" value="TreeGrafter"/>
</dbReference>
<evidence type="ECO:0000256" key="6">
    <source>
        <dbReference type="ARBA" id="ARBA00023065"/>
    </source>
</evidence>
<evidence type="ECO:0000256" key="9">
    <source>
        <dbReference type="SAM" id="Phobius"/>
    </source>
</evidence>
<reference evidence="10" key="1">
    <citation type="journal article" date="2015" name="PeerJ">
        <title>First genomic representation of candidate bacterial phylum KSB3 points to enhanced environmental sensing as a trigger of wastewater bulking.</title>
        <authorList>
            <person name="Sekiguchi Y."/>
            <person name="Ohashi A."/>
            <person name="Parks D.H."/>
            <person name="Yamauchi T."/>
            <person name="Tyson G.W."/>
            <person name="Hugenholtz P."/>
        </authorList>
    </citation>
    <scope>NUCLEOTIDE SEQUENCE [LARGE SCALE GENOMIC DNA]</scope>
</reference>
<dbReference type="GO" id="GO:0051117">
    <property type="term" value="F:ATPase binding"/>
    <property type="evidence" value="ECO:0007669"/>
    <property type="project" value="TreeGrafter"/>
</dbReference>
<sequence length="655" mass="73498">MFKPLEMVKVVLQILHSDGAKVTHVIAKQGLLHLLDSHAQSKESDTLFPDDPQQLITQYATLDQELKTLFQQLSLGRTIQKEISVEPAKEVNAIQDAVERIRKALQNVSNQILSIERHRDEKRSQANLLKSVASVAVDLRTYEQFAYFHKVIGFIETKDISRFEASLASTHFMIVPLTTIDRRSLIIVFCSPKDRDIIERALKSSFFEEVSIPSLTQGSVEETISNLEAEARELDAKKADLSKELRETQQEVVKELQTLREKVSLALVILKAQLLYARGSRSYLIQGWVPKDRIATLQQEVLRVTEGRARFDVSDPEMIEDVRQGKLKIPILFNNPYLIRPFETLVFNYGTQDYKEVDVTPFVAVSFLLMFGMMFGDVGHGAILFGLGYLLFSKFYQFLDYAIIVMECGVSSIIFGLLYGSIFGVEDWIPALWFRPAENINYFMTVAGILGMVVISGGIVLNIINSFRLKDYASGILGHYGIVGGLFYWTAIGLGLKYAIYGNLGVSTEALILLLGLPLGVMFFREPLEHIFFSAHKHDGKMFPSGVFMFLLESAIDTADVVVHYVAGTVSFLRTAAFALAHGGLMIAIFTLTDMLSNVTGSGLWQTIIIILGNVLVIALEGLVVSIQTVRLEYYEFFTKFFKGGGERFQPLKLD</sequence>
<dbReference type="Gene3D" id="3.30.70.2170">
    <property type="match status" value="1"/>
</dbReference>
<protein>
    <submittedName>
        <fullName evidence="10">H(+)-transporting two-sector ATPase</fullName>
    </submittedName>
</protein>
<dbReference type="GO" id="GO:0007035">
    <property type="term" value="P:vacuolar acidification"/>
    <property type="evidence" value="ECO:0007669"/>
    <property type="project" value="TreeGrafter"/>
</dbReference>
<keyword evidence="3" id="KW-0813">Transport</keyword>
<dbReference type="Gene3D" id="3.30.70.2750">
    <property type="match status" value="1"/>
</dbReference>
<feature type="transmembrane region" description="Helical" evidence="9">
    <location>
        <begin position="506"/>
        <end position="524"/>
    </location>
</feature>
<keyword evidence="4 9" id="KW-0812">Transmembrane</keyword>
<feature type="transmembrane region" description="Helical" evidence="9">
    <location>
        <begin position="362"/>
        <end position="391"/>
    </location>
</feature>
<dbReference type="GO" id="GO:0046961">
    <property type="term" value="F:proton-transporting ATPase activity, rotational mechanism"/>
    <property type="evidence" value="ECO:0007669"/>
    <property type="project" value="InterPro"/>
</dbReference>
<dbReference type="GO" id="GO:0033179">
    <property type="term" value="C:proton-transporting V-type ATPase, V0 domain"/>
    <property type="evidence" value="ECO:0007669"/>
    <property type="project" value="InterPro"/>
</dbReference>
<organism evidence="10">
    <name type="scientific">Candidatus Moduliflexus flocculans</name>
    <dbReference type="NCBI Taxonomy" id="1499966"/>
    <lineage>
        <taxon>Bacteria</taxon>
        <taxon>Candidatus Moduliflexota</taxon>
        <taxon>Candidatus Moduliflexia</taxon>
        <taxon>Candidatus Moduliflexales</taxon>
        <taxon>Candidatus Moduliflexaceae</taxon>
    </lineage>
</organism>
<keyword evidence="8" id="KW-0175">Coiled coil</keyword>
<evidence type="ECO:0000313" key="10">
    <source>
        <dbReference type="EMBL" id="GAK54666.1"/>
    </source>
</evidence>
<evidence type="ECO:0000313" key="11">
    <source>
        <dbReference type="Proteomes" id="UP000030700"/>
    </source>
</evidence>
<comment type="subcellular location">
    <subcellularLocation>
        <location evidence="1">Membrane</location>
        <topology evidence="1">Multi-pass membrane protein</topology>
    </subcellularLocation>
</comment>
<gene>
    <name evidence="10" type="ORF">U14_05953</name>
</gene>
<keyword evidence="11" id="KW-1185">Reference proteome</keyword>
<dbReference type="STRING" id="1499966.U14_05953"/>
<feature type="transmembrane region" description="Helical" evidence="9">
    <location>
        <begin position="398"/>
        <end position="422"/>
    </location>
</feature>
<keyword evidence="5 9" id="KW-1133">Transmembrane helix</keyword>
<dbReference type="PANTHER" id="PTHR11629">
    <property type="entry name" value="VACUOLAR PROTON ATPASES"/>
    <property type="match status" value="1"/>
</dbReference>
<evidence type="ECO:0000256" key="7">
    <source>
        <dbReference type="ARBA" id="ARBA00023136"/>
    </source>
</evidence>
<evidence type="ECO:0000256" key="4">
    <source>
        <dbReference type="ARBA" id="ARBA00022692"/>
    </source>
</evidence>
<dbReference type="Pfam" id="PF01496">
    <property type="entry name" value="V_ATPase_I"/>
    <property type="match status" value="2"/>
</dbReference>
<comment type="similarity">
    <text evidence="2">Belongs to the V-ATPase 116 kDa subunit family.</text>
</comment>
<dbReference type="AlphaFoldDB" id="A0A081BTD5"/>
<evidence type="ECO:0000256" key="3">
    <source>
        <dbReference type="ARBA" id="ARBA00022448"/>
    </source>
</evidence>
<keyword evidence="6" id="KW-0406">Ion transport</keyword>
<dbReference type="HOGENOM" id="CLU_025558_0_1_0"/>
<evidence type="ECO:0000256" key="1">
    <source>
        <dbReference type="ARBA" id="ARBA00004141"/>
    </source>
</evidence>
<dbReference type="EMBL" id="DF820462">
    <property type="protein sequence ID" value="GAK54666.1"/>
    <property type="molecule type" value="Genomic_DNA"/>
</dbReference>
<keyword evidence="7 9" id="KW-0472">Membrane</keyword>
<dbReference type="Proteomes" id="UP000030700">
    <property type="component" value="Unassembled WGS sequence"/>
</dbReference>
<dbReference type="InterPro" id="IPR002490">
    <property type="entry name" value="V-ATPase_116kDa_su"/>
</dbReference>
<feature type="coiled-coil region" evidence="8">
    <location>
        <begin position="217"/>
        <end position="262"/>
    </location>
</feature>
<feature type="transmembrane region" description="Helical" evidence="9">
    <location>
        <begin position="442"/>
        <end position="464"/>
    </location>
</feature>
<accession>A0A081BTD5</accession>
<name>A0A081BTD5_9BACT</name>
<dbReference type="PANTHER" id="PTHR11629:SF63">
    <property type="entry name" value="V-TYPE PROTON ATPASE SUBUNIT A"/>
    <property type="match status" value="1"/>
</dbReference>
<evidence type="ECO:0000256" key="5">
    <source>
        <dbReference type="ARBA" id="ARBA00022989"/>
    </source>
</evidence>
<feature type="transmembrane region" description="Helical" evidence="9">
    <location>
        <begin position="476"/>
        <end position="500"/>
    </location>
</feature>
<feature type="coiled-coil region" evidence="8">
    <location>
        <begin position="91"/>
        <end position="118"/>
    </location>
</feature>
<feature type="transmembrane region" description="Helical" evidence="9">
    <location>
        <begin position="604"/>
        <end position="627"/>
    </location>
</feature>
<dbReference type="Gene3D" id="1.20.1460.20">
    <property type="match status" value="1"/>
</dbReference>
<evidence type="ECO:0000256" key="2">
    <source>
        <dbReference type="ARBA" id="ARBA00009904"/>
    </source>
</evidence>
<feature type="transmembrane region" description="Helical" evidence="9">
    <location>
        <begin position="572"/>
        <end position="592"/>
    </location>
</feature>
<evidence type="ECO:0000256" key="8">
    <source>
        <dbReference type="SAM" id="Coils"/>
    </source>
</evidence>